<evidence type="ECO:0000313" key="1">
    <source>
        <dbReference type="EMBL" id="GAM56727.1"/>
    </source>
</evidence>
<accession>A0A0B8NWR2</accession>
<dbReference type="Pfam" id="PF06097">
    <property type="entry name" value="DUF945"/>
    <property type="match status" value="1"/>
</dbReference>
<gene>
    <name evidence="1" type="ORF">JCM19231_3146</name>
</gene>
<dbReference type="EMBL" id="BBRZ01000035">
    <property type="protein sequence ID" value="GAM56727.1"/>
    <property type="molecule type" value="Genomic_DNA"/>
</dbReference>
<name>A0A0B8NWR2_9VIBR</name>
<keyword evidence="2" id="KW-1185">Reference proteome</keyword>
<dbReference type="InterPro" id="IPR010352">
    <property type="entry name" value="DUF945"/>
</dbReference>
<reference evidence="1 2" key="2">
    <citation type="submission" date="2015-01" db="EMBL/GenBank/DDBJ databases">
        <authorList>
            <consortium name="NBRP consortium"/>
            <person name="Sawabe T."/>
            <person name="Meirelles P."/>
            <person name="Feng G."/>
            <person name="Sayaka M."/>
            <person name="Hattori M."/>
            <person name="Ohkuma M."/>
        </authorList>
    </citation>
    <scope>NUCLEOTIDE SEQUENCE [LARGE SCALE GENOMIC DNA]</scope>
    <source>
        <strain evidence="2">JCM 19231</strain>
    </source>
</reference>
<comment type="caution">
    <text evidence="1">The sequence shown here is derived from an EMBL/GenBank/DDBJ whole genome shotgun (WGS) entry which is preliminary data.</text>
</comment>
<protein>
    <submittedName>
        <fullName evidence="1">Uncharacterized protein</fullName>
    </submittedName>
</protein>
<dbReference type="AlphaFoldDB" id="A0A0B8NWR2"/>
<organism evidence="1 2">
    <name type="scientific">Vibrio ishigakensis</name>
    <dbReference type="NCBI Taxonomy" id="1481914"/>
    <lineage>
        <taxon>Bacteria</taxon>
        <taxon>Pseudomonadati</taxon>
        <taxon>Pseudomonadota</taxon>
        <taxon>Gammaproteobacteria</taxon>
        <taxon>Vibrionales</taxon>
        <taxon>Vibrionaceae</taxon>
        <taxon>Vibrio</taxon>
    </lineage>
</organism>
<dbReference type="Proteomes" id="UP000031671">
    <property type="component" value="Unassembled WGS sequence"/>
</dbReference>
<proteinExistence type="predicted"/>
<reference evidence="1 2" key="1">
    <citation type="submission" date="2015-01" db="EMBL/GenBank/DDBJ databases">
        <title>Vibrio sp. C1 JCM 19231 whole genome shotgun sequence.</title>
        <authorList>
            <person name="Sawabe T."/>
            <person name="Meirelles P."/>
            <person name="Feng G."/>
            <person name="Sayaka M."/>
            <person name="Hattori M."/>
            <person name="Ohkuma M."/>
        </authorList>
    </citation>
    <scope>NUCLEOTIDE SEQUENCE [LARGE SCALE GENOMIC DNA]</scope>
    <source>
        <strain evidence="2">JCM 19231</strain>
    </source>
</reference>
<sequence>MGKLDYDFSMARLELDYTNGTVMSFNGLSSAGVGSFEQSMWLGQQTLGLDGFLVSDPERVAIVEMNGMKYQLETGEDKTTNTLQGDYQLTLDEFSNVDGEAQNLDLQFTAGGFDKDAFLALSDMYKQSPMWTDEDTVKALPQVDALLQKGFHLSLKKFSVDVDMGHFDSSWDIRLPENEENSTQDFFKLLEQMQGNMNAFVSSDLVLAYPYIQQNLDELLIMEIATQTDKGYEVNLKLHDGKVAFANGKEVPMMALMMPMLMPKPQ</sequence>
<evidence type="ECO:0000313" key="2">
    <source>
        <dbReference type="Proteomes" id="UP000031671"/>
    </source>
</evidence>